<name>A0A8S0TS81_OLEEU</name>
<dbReference type="Pfam" id="PF03140">
    <property type="entry name" value="DUF247"/>
    <property type="match status" value="1"/>
</dbReference>
<dbReference type="AlphaFoldDB" id="A0A8S0TS81"/>
<gene>
    <name evidence="2" type="ORF">OLEA9_A093990</name>
</gene>
<dbReference type="Gramene" id="OE9A093990T1">
    <property type="protein sequence ID" value="OE9A093990C1"/>
    <property type="gene ID" value="OE9A093990"/>
</dbReference>
<evidence type="ECO:0000313" key="3">
    <source>
        <dbReference type="Proteomes" id="UP000594638"/>
    </source>
</evidence>
<dbReference type="InterPro" id="IPR004158">
    <property type="entry name" value="DUF247_pln"/>
</dbReference>
<proteinExistence type="predicted"/>
<accession>A0A8S0TS81</accession>
<feature type="chain" id="PRO_5035834946" evidence="1">
    <location>
        <begin position="23"/>
        <end position="90"/>
    </location>
</feature>
<keyword evidence="3" id="KW-1185">Reference proteome</keyword>
<comment type="caution">
    <text evidence="2">The sequence shown here is derived from an EMBL/GenBank/DDBJ whole genome shotgun (WGS) entry which is preliminary data.</text>
</comment>
<feature type="signal peptide" evidence="1">
    <location>
        <begin position="1"/>
        <end position="22"/>
    </location>
</feature>
<protein>
    <submittedName>
        <fullName evidence="2">Uncharacterized protein</fullName>
    </submittedName>
</protein>
<reference evidence="2 3" key="1">
    <citation type="submission" date="2019-12" db="EMBL/GenBank/DDBJ databases">
        <authorList>
            <person name="Alioto T."/>
            <person name="Alioto T."/>
            <person name="Gomez Garrido J."/>
        </authorList>
    </citation>
    <scope>NUCLEOTIDE SEQUENCE [LARGE SCALE GENOMIC DNA]</scope>
</reference>
<feature type="non-terminal residue" evidence="2">
    <location>
        <position position="1"/>
    </location>
</feature>
<dbReference type="Proteomes" id="UP000594638">
    <property type="component" value="Unassembled WGS sequence"/>
</dbReference>
<keyword evidence="1" id="KW-0732">Signal</keyword>
<organism evidence="2 3">
    <name type="scientific">Olea europaea subsp. europaea</name>
    <dbReference type="NCBI Taxonomy" id="158383"/>
    <lineage>
        <taxon>Eukaryota</taxon>
        <taxon>Viridiplantae</taxon>
        <taxon>Streptophyta</taxon>
        <taxon>Embryophyta</taxon>
        <taxon>Tracheophyta</taxon>
        <taxon>Spermatophyta</taxon>
        <taxon>Magnoliopsida</taxon>
        <taxon>eudicotyledons</taxon>
        <taxon>Gunneridae</taxon>
        <taxon>Pentapetalae</taxon>
        <taxon>asterids</taxon>
        <taxon>lamiids</taxon>
        <taxon>Lamiales</taxon>
        <taxon>Oleaceae</taxon>
        <taxon>Oleeae</taxon>
        <taxon>Olea</taxon>
    </lineage>
</organism>
<evidence type="ECO:0000313" key="2">
    <source>
        <dbReference type="EMBL" id="CAA3008938.1"/>
    </source>
</evidence>
<dbReference type="EMBL" id="CACTIH010007308">
    <property type="protein sequence ID" value="CAA3008938.1"/>
    <property type="molecule type" value="Genomic_DNA"/>
</dbReference>
<sequence>CKIFRKSLLMLTIFLALYMTSTIPHLQKILSSWNSSDLYNVENTRSAVELENAGISFQKSEDDILFHIEFGNNAMEIQEWEISDSIESLF</sequence>
<evidence type="ECO:0000256" key="1">
    <source>
        <dbReference type="SAM" id="SignalP"/>
    </source>
</evidence>